<feature type="chain" id="PRO_5037181603" description="Secreted protein" evidence="1">
    <location>
        <begin position="29"/>
        <end position="147"/>
    </location>
</feature>
<reference evidence="2" key="1">
    <citation type="submission" date="2021-01" db="EMBL/GenBank/DDBJ databases">
        <title>Whole genome shotgun sequence of Actinoplanes ferrugineus NBRC 15555.</title>
        <authorList>
            <person name="Komaki H."/>
            <person name="Tamura T."/>
        </authorList>
    </citation>
    <scope>NUCLEOTIDE SEQUENCE</scope>
    <source>
        <strain evidence="2">NBRC 15555</strain>
    </source>
</reference>
<dbReference type="RefSeq" id="WP_203821563.1">
    <property type="nucleotide sequence ID" value="NZ_BAAABP010000085.1"/>
</dbReference>
<keyword evidence="1" id="KW-0732">Signal</keyword>
<keyword evidence="3" id="KW-1185">Reference proteome</keyword>
<dbReference type="Proteomes" id="UP000598174">
    <property type="component" value="Unassembled WGS sequence"/>
</dbReference>
<feature type="signal peptide" evidence="1">
    <location>
        <begin position="1"/>
        <end position="28"/>
    </location>
</feature>
<accession>A0A919J5G7</accession>
<gene>
    <name evidence="2" type="ORF">Afe05nite_70310</name>
</gene>
<evidence type="ECO:0000313" key="3">
    <source>
        <dbReference type="Proteomes" id="UP000598174"/>
    </source>
</evidence>
<comment type="caution">
    <text evidence="2">The sequence shown here is derived from an EMBL/GenBank/DDBJ whole genome shotgun (WGS) entry which is preliminary data.</text>
</comment>
<protein>
    <recommendedName>
        <fullName evidence="4">Secreted protein</fullName>
    </recommendedName>
</protein>
<dbReference type="AlphaFoldDB" id="A0A919J5G7"/>
<evidence type="ECO:0008006" key="4">
    <source>
        <dbReference type="Google" id="ProtNLM"/>
    </source>
</evidence>
<organism evidence="2 3">
    <name type="scientific">Paractinoplanes ferrugineus</name>
    <dbReference type="NCBI Taxonomy" id="113564"/>
    <lineage>
        <taxon>Bacteria</taxon>
        <taxon>Bacillati</taxon>
        <taxon>Actinomycetota</taxon>
        <taxon>Actinomycetes</taxon>
        <taxon>Micromonosporales</taxon>
        <taxon>Micromonosporaceae</taxon>
        <taxon>Paractinoplanes</taxon>
    </lineage>
</organism>
<sequence length="147" mass="15265">MNKTIARTGAIVTAALGLTLTAATPALASADKCKGDASASCVAVNGSKLHVNSIKSRVALYAKTCRSGHSQVLINGKHYADSNGGKDKEYCSKSIFGAEVTTGTWNVNRNYAKGTKIWSKFWRYTGATGPGTSNGYSSYGTACATVG</sequence>
<evidence type="ECO:0000256" key="1">
    <source>
        <dbReference type="SAM" id="SignalP"/>
    </source>
</evidence>
<name>A0A919J5G7_9ACTN</name>
<proteinExistence type="predicted"/>
<dbReference type="EMBL" id="BOMM01000063">
    <property type="protein sequence ID" value="GIE15191.1"/>
    <property type="molecule type" value="Genomic_DNA"/>
</dbReference>
<evidence type="ECO:0000313" key="2">
    <source>
        <dbReference type="EMBL" id="GIE15191.1"/>
    </source>
</evidence>